<feature type="region of interest" description="Disordered" evidence="1">
    <location>
        <begin position="30"/>
        <end position="87"/>
    </location>
</feature>
<accession>A0A4U6WIJ0</accession>
<name>A0A4U6WIJ0_SETVI</name>
<evidence type="ECO:0000313" key="2">
    <source>
        <dbReference type="EMBL" id="TKW41159.1"/>
    </source>
</evidence>
<gene>
    <name evidence="2" type="ORF">SEVIR_1G295650v2</name>
</gene>
<feature type="compositionally biased region" description="Gly residues" evidence="1">
    <location>
        <begin position="35"/>
        <end position="80"/>
    </location>
</feature>
<evidence type="ECO:0000256" key="1">
    <source>
        <dbReference type="SAM" id="MobiDB-lite"/>
    </source>
</evidence>
<dbReference type="Gramene" id="TKW41159">
    <property type="protein sequence ID" value="TKW41159"/>
    <property type="gene ID" value="SEVIR_1G295650v2"/>
</dbReference>
<dbReference type="EMBL" id="CM016552">
    <property type="protein sequence ID" value="TKW41159.1"/>
    <property type="molecule type" value="Genomic_DNA"/>
</dbReference>
<dbReference type="AlphaFoldDB" id="A0A4U6WIJ0"/>
<sequence>MAAARVHWTCDVCNMSAYATTQAFINGHAARHQHGGGGQGGAGQGGAGGGAGQVGGVDGGQGGAGQGGGAGAAGQGGAAGGQAAPDN</sequence>
<organism evidence="2 3">
    <name type="scientific">Setaria viridis</name>
    <name type="common">Green bristlegrass</name>
    <name type="synonym">Setaria italica subsp. viridis</name>
    <dbReference type="NCBI Taxonomy" id="4556"/>
    <lineage>
        <taxon>Eukaryota</taxon>
        <taxon>Viridiplantae</taxon>
        <taxon>Streptophyta</taxon>
        <taxon>Embryophyta</taxon>
        <taxon>Tracheophyta</taxon>
        <taxon>Spermatophyta</taxon>
        <taxon>Magnoliopsida</taxon>
        <taxon>Liliopsida</taxon>
        <taxon>Poales</taxon>
        <taxon>Poaceae</taxon>
        <taxon>PACMAD clade</taxon>
        <taxon>Panicoideae</taxon>
        <taxon>Panicodae</taxon>
        <taxon>Paniceae</taxon>
        <taxon>Cenchrinae</taxon>
        <taxon>Setaria</taxon>
    </lineage>
</organism>
<dbReference type="Proteomes" id="UP000298652">
    <property type="component" value="Chromosome 1"/>
</dbReference>
<keyword evidence="3" id="KW-1185">Reference proteome</keyword>
<reference evidence="2" key="1">
    <citation type="submission" date="2019-03" db="EMBL/GenBank/DDBJ databases">
        <title>WGS assembly of Setaria viridis.</title>
        <authorList>
            <person name="Huang P."/>
            <person name="Jenkins J."/>
            <person name="Grimwood J."/>
            <person name="Barry K."/>
            <person name="Healey A."/>
            <person name="Mamidi S."/>
            <person name="Sreedasyam A."/>
            <person name="Shu S."/>
            <person name="Feldman M."/>
            <person name="Wu J."/>
            <person name="Yu Y."/>
            <person name="Chen C."/>
            <person name="Johnson J."/>
            <person name="Rokhsar D."/>
            <person name="Baxter I."/>
            <person name="Schmutz J."/>
            <person name="Brutnell T."/>
            <person name="Kellogg E."/>
        </authorList>
    </citation>
    <scope>NUCLEOTIDE SEQUENCE [LARGE SCALE GENOMIC DNA]</scope>
</reference>
<protein>
    <submittedName>
        <fullName evidence="2">Uncharacterized protein</fullName>
    </submittedName>
</protein>
<evidence type="ECO:0000313" key="3">
    <source>
        <dbReference type="Proteomes" id="UP000298652"/>
    </source>
</evidence>
<proteinExistence type="predicted"/>